<dbReference type="AlphaFoldDB" id="A0A964BR85"/>
<reference evidence="2" key="1">
    <citation type="journal article" date="2021" name="Antonie Van Leeuwenhoek">
        <title>Draft genome and description of Waterburya agarophytonicola gen. nov. sp. nov. (Pleurocapsales, Cyanobacteria): a seaweed symbiont.</title>
        <authorList>
            <person name="Bonthond G."/>
            <person name="Shalygin S."/>
            <person name="Bayer T."/>
            <person name="Weinberger F."/>
        </authorList>
    </citation>
    <scope>NUCLEOTIDE SEQUENCE</scope>
    <source>
        <strain evidence="2">KI4</strain>
    </source>
</reference>
<evidence type="ECO:0000256" key="1">
    <source>
        <dbReference type="SAM" id="Phobius"/>
    </source>
</evidence>
<protein>
    <submittedName>
        <fullName evidence="2">Uncharacterized protein</fullName>
    </submittedName>
</protein>
<dbReference type="Proteomes" id="UP000729733">
    <property type="component" value="Unassembled WGS sequence"/>
</dbReference>
<proteinExistence type="predicted"/>
<keyword evidence="1" id="KW-0472">Membrane</keyword>
<keyword evidence="1" id="KW-1133">Transmembrane helix</keyword>
<dbReference type="EMBL" id="JADWDC010000021">
    <property type="protein sequence ID" value="MCC0177381.1"/>
    <property type="molecule type" value="Genomic_DNA"/>
</dbReference>
<sequence length="95" mass="10372">MNPLFARFFRAVYRKEPVSGFILILGVTDALIGGLGGRGGLLSIGLIVALLGIIMRWRQGSKKTNEIATEPVKYLLPPGSTRQPLPLLMSSKHQK</sequence>
<keyword evidence="3" id="KW-1185">Reference proteome</keyword>
<comment type="caution">
    <text evidence="2">The sequence shown here is derived from an EMBL/GenBank/DDBJ whole genome shotgun (WGS) entry which is preliminary data.</text>
</comment>
<accession>A0A964BR85</accession>
<keyword evidence="1" id="KW-0812">Transmembrane</keyword>
<organism evidence="2 3">
    <name type="scientific">Waterburya agarophytonicola KI4</name>
    <dbReference type="NCBI Taxonomy" id="2874699"/>
    <lineage>
        <taxon>Bacteria</taxon>
        <taxon>Bacillati</taxon>
        <taxon>Cyanobacteriota</taxon>
        <taxon>Cyanophyceae</taxon>
        <taxon>Pleurocapsales</taxon>
        <taxon>Hyellaceae</taxon>
        <taxon>Waterburya</taxon>
        <taxon>Waterburya agarophytonicola</taxon>
    </lineage>
</organism>
<feature type="transmembrane region" description="Helical" evidence="1">
    <location>
        <begin position="40"/>
        <end position="57"/>
    </location>
</feature>
<evidence type="ECO:0000313" key="2">
    <source>
        <dbReference type="EMBL" id="MCC0177381.1"/>
    </source>
</evidence>
<name>A0A964BR85_9CYAN</name>
<evidence type="ECO:0000313" key="3">
    <source>
        <dbReference type="Proteomes" id="UP000729733"/>
    </source>
</evidence>
<gene>
    <name evidence="2" type="ORF">I4641_10375</name>
</gene>
<dbReference type="RefSeq" id="WP_229640445.1">
    <property type="nucleotide sequence ID" value="NZ_JADWDC010000021.1"/>
</dbReference>